<evidence type="ECO:0000313" key="3">
    <source>
        <dbReference type="EMBL" id="MCD9872546.1"/>
    </source>
</evidence>
<protein>
    <submittedName>
        <fullName evidence="3">Uncharacterized protein</fullName>
    </submittedName>
</protein>
<evidence type="ECO:0000256" key="2">
    <source>
        <dbReference type="SAM" id="Phobius"/>
    </source>
</evidence>
<dbReference type="EMBL" id="JAJSBI010000001">
    <property type="protein sequence ID" value="MCD9872546.1"/>
    <property type="molecule type" value="Genomic_DNA"/>
</dbReference>
<evidence type="ECO:0000313" key="4">
    <source>
        <dbReference type="Proteomes" id="UP001108029"/>
    </source>
</evidence>
<dbReference type="Proteomes" id="UP001108029">
    <property type="component" value="Unassembled WGS sequence"/>
</dbReference>
<gene>
    <name evidence="3" type="ORF">LJ657_02450</name>
</gene>
<keyword evidence="2" id="KW-0812">Transmembrane</keyword>
<keyword evidence="4" id="KW-1185">Reference proteome</keyword>
<evidence type="ECO:0000256" key="1">
    <source>
        <dbReference type="SAM" id="MobiDB-lite"/>
    </source>
</evidence>
<sequence>MAGHAKPIRMWWLVTLTAVTMAVIAVVLVLQADSGEATSPRPTDPPSATSTVLG</sequence>
<reference evidence="3" key="1">
    <citation type="submission" date="2021-12" db="EMBL/GenBank/DDBJ databases">
        <authorList>
            <person name="Lee J.-H."/>
            <person name="Kim S.-B."/>
        </authorList>
    </citation>
    <scope>NUCLEOTIDE SEQUENCE</scope>
    <source>
        <strain evidence="3">NR30</strain>
    </source>
</reference>
<feature type="compositionally biased region" description="Polar residues" evidence="1">
    <location>
        <begin position="36"/>
        <end position="54"/>
    </location>
</feature>
<feature type="transmembrane region" description="Helical" evidence="2">
    <location>
        <begin position="12"/>
        <end position="32"/>
    </location>
</feature>
<keyword evidence="2" id="KW-1133">Transmembrane helix</keyword>
<dbReference type="AlphaFoldDB" id="A0A9Q3Z3H0"/>
<organism evidence="3 4">
    <name type="scientific">Streptomyces guryensis</name>
    <dbReference type="NCBI Taxonomy" id="2886947"/>
    <lineage>
        <taxon>Bacteria</taxon>
        <taxon>Bacillati</taxon>
        <taxon>Actinomycetota</taxon>
        <taxon>Actinomycetes</taxon>
        <taxon>Kitasatosporales</taxon>
        <taxon>Streptomycetaceae</taxon>
        <taxon>Streptomyces</taxon>
    </lineage>
</organism>
<keyword evidence="2" id="KW-0472">Membrane</keyword>
<comment type="caution">
    <text evidence="3">The sequence shown here is derived from an EMBL/GenBank/DDBJ whole genome shotgun (WGS) entry which is preliminary data.</text>
</comment>
<name>A0A9Q3Z3H0_9ACTN</name>
<accession>A0A9Q3Z3H0</accession>
<feature type="region of interest" description="Disordered" evidence="1">
    <location>
        <begin position="35"/>
        <end position="54"/>
    </location>
</feature>
<proteinExistence type="predicted"/>
<dbReference type="RefSeq" id="WP_232646493.1">
    <property type="nucleotide sequence ID" value="NZ_JAJSBI010000001.1"/>
</dbReference>